<keyword evidence="13" id="KW-1185">Reference proteome</keyword>
<dbReference type="SUPFAM" id="SSF56672">
    <property type="entry name" value="DNA/RNA polymerases"/>
    <property type="match status" value="1"/>
</dbReference>
<dbReference type="Gene3D" id="1.10.150.20">
    <property type="entry name" value="5' to 3' exonuclease, C-terminal subdomain"/>
    <property type="match status" value="1"/>
</dbReference>
<gene>
    <name evidence="12" type="ORF">PBRASI_LOCUS3664</name>
</gene>
<dbReference type="Gene3D" id="1.10.1320.10">
    <property type="entry name" value="DNA-directed RNA polymerase, N-terminal domain"/>
    <property type="match status" value="1"/>
</dbReference>
<evidence type="ECO:0000313" key="12">
    <source>
        <dbReference type="EMBL" id="CAG8521789.1"/>
    </source>
</evidence>
<dbReference type="EC" id="2.7.7.6" evidence="2 9"/>
<keyword evidence="7 9" id="KW-0804">Transcription</keyword>
<feature type="coiled-coil region" evidence="10">
    <location>
        <begin position="308"/>
        <end position="335"/>
    </location>
</feature>
<evidence type="ECO:0000256" key="2">
    <source>
        <dbReference type="ARBA" id="ARBA00012418"/>
    </source>
</evidence>
<comment type="similarity">
    <text evidence="1 9">Belongs to the phage and mitochondrial RNA polymerase family.</text>
</comment>
<dbReference type="PANTHER" id="PTHR10102">
    <property type="entry name" value="DNA-DIRECTED RNA POLYMERASE, MITOCHONDRIAL"/>
    <property type="match status" value="1"/>
</dbReference>
<organism evidence="12 13">
    <name type="scientific">Paraglomus brasilianum</name>
    <dbReference type="NCBI Taxonomy" id="144538"/>
    <lineage>
        <taxon>Eukaryota</taxon>
        <taxon>Fungi</taxon>
        <taxon>Fungi incertae sedis</taxon>
        <taxon>Mucoromycota</taxon>
        <taxon>Glomeromycotina</taxon>
        <taxon>Glomeromycetes</taxon>
        <taxon>Paraglomerales</taxon>
        <taxon>Paraglomeraceae</taxon>
        <taxon>Paraglomus</taxon>
    </lineage>
</organism>
<dbReference type="Pfam" id="PF00940">
    <property type="entry name" value="RNA_pol"/>
    <property type="match status" value="1"/>
</dbReference>
<comment type="caution">
    <text evidence="12">The sequence shown here is derived from an EMBL/GenBank/DDBJ whole genome shotgun (WGS) entry which is preliminary data.</text>
</comment>
<keyword evidence="10" id="KW-0175">Coiled coil</keyword>
<keyword evidence="4 9" id="KW-0808">Transferase</keyword>
<evidence type="ECO:0000256" key="6">
    <source>
        <dbReference type="ARBA" id="ARBA00022946"/>
    </source>
</evidence>
<dbReference type="Proteomes" id="UP000789739">
    <property type="component" value="Unassembled WGS sequence"/>
</dbReference>
<sequence length="1312" mass="149486">MFTLQRTTKSRCPSQSIHRTTNNNLRSYLIFTRKSPYPLSSHHSTYHSHIPFHRPYRFPCFLHILLRHQSTTAHSNLLENPPDLPSFPSSSKFKPLILPQTRLGMKGPGTMQPSVFSEQLAIMHACLKTRHIDRAEKILERLEKNGAPEMRKALDIRVYNAFLEAFLEEPGTPNYRKVVNFFQYLNDVNIAPDLSTYGLITKIFLREEGGHKFVAVLTGVLEQMQMSGIPIKQMVEHLNFTQKERHDLVRMLKGEGNILSTAQQEELLESIRKISVDEEEDVEQPVEAGSSPIAIDAIGVRLMKEQLVAVSEKDLSDFERQMKLEENAYQAAIERWQVKTEEMLKRGIGFKIKKLTELKEILWDWHTKLVPLIAEELERVEIFKDDPERKQYGPFLRLLKAEKLSSVTILELMRLQTISGYTNGMKTAATVISVGKAVENEYNAEQIKKKNNRKMIERDLKIQELYSSGKLFHMAVRRAVEKYHNEELRTDWKPSWPVAVRAKVGSILVSLLISCAKVPAKITNRAAKETVETIQDELPAFYHTYECIKGKRIGIIKFADSLIELLTKDRVRDAIHPRMLPMLVPPRPWLTYKSGGYHKTKNLAMRIRDSPEQLQYLREASKAGHLTKVFAGLDVLGSTRWAINNKVYNVVLEVWNSKQCIGGIPSAEQDLELPQKPDDYDVNAKARSEWMKQTRKIRCKIQGDHSERCSANYKVEIARAFLNDPMYFPHSLDFRGRAYTIPPHFNHLGNDLCRGLLIFDEAKCLGDEGFKWLKIHLANLAGYDKQPFEERIKFADDHMNDIIDSAERPLTGNKWWLSAEDPWQCLATCFELAEAVKSGKPHEYLSRIPIHQDGTCNGLQHYAALGGDLEGAMQVNLFPSETPADIYTGVAKRVSEMVKEDAEKGDENAKILNGIIGRKIVKQTVMTNVYGVTFVGARVQISNRLQEIKGLPDDKVDVLAGYVAKKVFLCLGEMFSGARAIQDWLNESAEIISKSVPPDVVMKSEHEIRAEEENEEIDFDNEDDPVLAGPKKRSVIKISPTQAKSNQMTAVVWTTPLGLPIVQPYRKLGRKSIKTNLQTIMVQDPTNPSPVDSARQRSAFPPNFIHSLDATHMLMSALECKVNNLTFAAVHDSYWTHACDVSKMNSILRDQFITLHREPIMENVRNEFIERYKGYIVPVSMTLEDFEKRNKEAAIRNNIKAIEIVEREIIEEVEEAPTLDAMEDIEGLDLMLVADSIESDLDVEALAVGDETDINLILDDESEDAKTTKVGSPKKANVKKYVHMWEEISFPPLPPKGSFNIECVKESKYFFH</sequence>
<dbReference type="Gene3D" id="1.25.40.10">
    <property type="entry name" value="Tetratricopeptide repeat domain"/>
    <property type="match status" value="1"/>
</dbReference>
<dbReference type="EMBL" id="CAJVPI010000339">
    <property type="protein sequence ID" value="CAG8521789.1"/>
    <property type="molecule type" value="Genomic_DNA"/>
</dbReference>
<protein>
    <recommendedName>
        <fullName evidence="2 9">DNA-directed RNA polymerase</fullName>
        <ecNumber evidence="2 9">2.7.7.6</ecNumber>
    </recommendedName>
</protein>
<dbReference type="InterPro" id="IPR046950">
    <property type="entry name" value="DNA-dir_Rpol_C_phage-type"/>
</dbReference>
<dbReference type="InterPro" id="IPR024075">
    <property type="entry name" value="DNA-dir_RNA_pol_helix_hairp_sf"/>
</dbReference>
<evidence type="ECO:0000256" key="5">
    <source>
        <dbReference type="ARBA" id="ARBA00022695"/>
    </source>
</evidence>
<dbReference type="GO" id="GO:0003899">
    <property type="term" value="F:DNA-directed RNA polymerase activity"/>
    <property type="evidence" value="ECO:0007669"/>
    <property type="project" value="UniProtKB-EC"/>
</dbReference>
<dbReference type="GO" id="GO:0006390">
    <property type="term" value="P:mitochondrial transcription"/>
    <property type="evidence" value="ECO:0007669"/>
    <property type="project" value="TreeGrafter"/>
</dbReference>
<dbReference type="PROSITE" id="PS00489">
    <property type="entry name" value="RNA_POL_PHAGE_2"/>
    <property type="match status" value="1"/>
</dbReference>
<dbReference type="InterPro" id="IPR043502">
    <property type="entry name" value="DNA/RNA_pol_sf"/>
</dbReference>
<reference evidence="12" key="1">
    <citation type="submission" date="2021-06" db="EMBL/GenBank/DDBJ databases">
        <authorList>
            <person name="Kallberg Y."/>
            <person name="Tangrot J."/>
            <person name="Rosling A."/>
        </authorList>
    </citation>
    <scope>NUCLEOTIDE SEQUENCE</scope>
    <source>
        <strain evidence="12">BR232B</strain>
    </source>
</reference>
<evidence type="ECO:0000256" key="9">
    <source>
        <dbReference type="RuleBase" id="RU003805"/>
    </source>
</evidence>
<dbReference type="GO" id="GO:0034245">
    <property type="term" value="C:mitochondrial DNA-directed RNA polymerase complex"/>
    <property type="evidence" value="ECO:0007669"/>
    <property type="project" value="TreeGrafter"/>
</dbReference>
<comment type="function">
    <text evidence="9">DNA-dependent RNA polymerase catalyzes the transcription of DNA into RNA using the four ribonucleoside triphosphates as substrates.</text>
</comment>
<dbReference type="Gene3D" id="1.10.287.280">
    <property type="match status" value="1"/>
</dbReference>
<keyword evidence="3 9" id="KW-0240">DNA-directed RNA polymerase</keyword>
<keyword evidence="5 9" id="KW-0548">Nucleotidyltransferase</keyword>
<dbReference type="OrthoDB" id="276422at2759"/>
<evidence type="ECO:0000313" key="13">
    <source>
        <dbReference type="Proteomes" id="UP000789739"/>
    </source>
</evidence>
<dbReference type="GO" id="GO:0001018">
    <property type="term" value="F:mitochondrial promoter sequence-specific DNA binding"/>
    <property type="evidence" value="ECO:0007669"/>
    <property type="project" value="TreeGrafter"/>
</dbReference>
<comment type="catalytic activity">
    <reaction evidence="8 9">
        <text>RNA(n) + a ribonucleoside 5'-triphosphate = RNA(n+1) + diphosphate</text>
        <dbReference type="Rhea" id="RHEA:21248"/>
        <dbReference type="Rhea" id="RHEA-COMP:14527"/>
        <dbReference type="Rhea" id="RHEA-COMP:17342"/>
        <dbReference type="ChEBI" id="CHEBI:33019"/>
        <dbReference type="ChEBI" id="CHEBI:61557"/>
        <dbReference type="ChEBI" id="CHEBI:140395"/>
        <dbReference type="EC" id="2.7.7.6"/>
    </reaction>
</comment>
<proteinExistence type="inferred from homology"/>
<evidence type="ECO:0000259" key="11">
    <source>
        <dbReference type="SMART" id="SM01311"/>
    </source>
</evidence>
<evidence type="ECO:0000256" key="4">
    <source>
        <dbReference type="ARBA" id="ARBA00022679"/>
    </source>
</evidence>
<keyword evidence="6" id="KW-0809">Transit peptide</keyword>
<name>A0A9N9AAD7_9GLOM</name>
<evidence type="ECO:0000256" key="1">
    <source>
        <dbReference type="ARBA" id="ARBA00009493"/>
    </source>
</evidence>
<dbReference type="FunFam" id="1.10.287.280:FF:000001">
    <property type="entry name" value="DNA-directed RNA polymerase"/>
    <property type="match status" value="1"/>
</dbReference>
<dbReference type="InterPro" id="IPR002092">
    <property type="entry name" value="DNA-dir_Rpol_phage-type"/>
</dbReference>
<dbReference type="SMART" id="SM01311">
    <property type="entry name" value="RPOL_N"/>
    <property type="match status" value="1"/>
</dbReference>
<evidence type="ECO:0000256" key="8">
    <source>
        <dbReference type="ARBA" id="ARBA00048552"/>
    </source>
</evidence>
<dbReference type="InterPro" id="IPR029262">
    <property type="entry name" value="RPOL_N"/>
</dbReference>
<evidence type="ECO:0000256" key="3">
    <source>
        <dbReference type="ARBA" id="ARBA00022478"/>
    </source>
</evidence>
<evidence type="ECO:0000256" key="7">
    <source>
        <dbReference type="ARBA" id="ARBA00023163"/>
    </source>
</evidence>
<dbReference type="PANTHER" id="PTHR10102:SF0">
    <property type="entry name" value="DNA-DIRECTED RNA POLYMERASE, MITOCHONDRIAL"/>
    <property type="match status" value="1"/>
</dbReference>
<evidence type="ECO:0000256" key="10">
    <source>
        <dbReference type="SAM" id="Coils"/>
    </source>
</evidence>
<feature type="domain" description="DNA-directed RNA polymerase N-terminal" evidence="11">
    <location>
        <begin position="319"/>
        <end position="638"/>
    </location>
</feature>
<dbReference type="Pfam" id="PF14700">
    <property type="entry name" value="RPOL_N"/>
    <property type="match status" value="1"/>
</dbReference>
<dbReference type="Gene3D" id="1.10.287.260">
    <property type="match status" value="1"/>
</dbReference>
<dbReference type="InterPro" id="IPR037159">
    <property type="entry name" value="RNA_POL_N_sf"/>
</dbReference>
<dbReference type="PROSITE" id="PS00900">
    <property type="entry name" value="RNA_POL_PHAGE_1"/>
    <property type="match status" value="1"/>
</dbReference>
<dbReference type="InterPro" id="IPR011990">
    <property type="entry name" value="TPR-like_helical_dom_sf"/>
</dbReference>
<accession>A0A9N9AAD7</accession>